<name>A0ACC5WXC6_PANGG</name>
<accession>A0ACC5WXC6</accession>
<dbReference type="Proteomes" id="UP000829447">
    <property type="component" value="Linkage Group LG11"/>
</dbReference>
<dbReference type="EMBL" id="CM040464">
    <property type="protein sequence ID" value="MCI4383684.1"/>
    <property type="molecule type" value="Genomic_DNA"/>
</dbReference>
<gene>
    <name evidence="1" type="ORF">PGIGA_G00029150</name>
</gene>
<reference evidence="1 2" key="1">
    <citation type="journal article" date="2022" name="bioRxiv">
        <title>An ancient truncated duplication of the anti-Mullerian hormone receptor type 2 gene is a potential conserved master sex determinant in the Pangasiidae catfish family.</title>
        <authorList>
            <person name="Wen M."/>
            <person name="Pan Q."/>
            <person name="Jouanno E."/>
            <person name="Montfort J."/>
            <person name="Zahm M."/>
            <person name="Cabau C."/>
            <person name="Klopp C."/>
            <person name="Iampietro C."/>
            <person name="Roques C."/>
            <person name="Bouchez O."/>
            <person name="Castinel A."/>
            <person name="Donnadieu C."/>
            <person name="Parrinello H."/>
            <person name="Poncet C."/>
            <person name="Belmonte E."/>
            <person name="Gautier V."/>
            <person name="Avarre J.-C."/>
            <person name="Dugue R."/>
            <person name="Gustiano R."/>
            <person name="Ha T.T.T."/>
            <person name="Campet M."/>
            <person name="Sriphairoj K."/>
            <person name="Ribolli J."/>
            <person name="de Almeida F.L."/>
            <person name="Desvignes T."/>
            <person name="Postlethwait J.H."/>
            <person name="Bucao C.F."/>
            <person name="Robinson-Rechavi M."/>
            <person name="Bobe J."/>
            <person name="Herpin A."/>
            <person name="Guiguen Y."/>
        </authorList>
    </citation>
    <scope>NUCLEOTIDE SEQUENCE [LARGE SCALE GENOMIC DNA]</scope>
    <source>
        <strain evidence="1">YG-Dec2019</strain>
    </source>
</reference>
<protein>
    <submittedName>
        <fullName evidence="1">Uncharacterized protein</fullName>
    </submittedName>
</protein>
<organism evidence="1 2">
    <name type="scientific">Pangasianodon gigas</name>
    <name type="common">Mekong giant catfish</name>
    <name type="synonym">Pangasius gigas</name>
    <dbReference type="NCBI Taxonomy" id="30993"/>
    <lineage>
        <taxon>Eukaryota</taxon>
        <taxon>Metazoa</taxon>
        <taxon>Chordata</taxon>
        <taxon>Craniata</taxon>
        <taxon>Vertebrata</taxon>
        <taxon>Euteleostomi</taxon>
        <taxon>Actinopterygii</taxon>
        <taxon>Neopterygii</taxon>
        <taxon>Teleostei</taxon>
        <taxon>Ostariophysi</taxon>
        <taxon>Siluriformes</taxon>
        <taxon>Pangasiidae</taxon>
        <taxon>Pangasianodon</taxon>
    </lineage>
</organism>
<evidence type="ECO:0000313" key="1">
    <source>
        <dbReference type="EMBL" id="MCI4383684.1"/>
    </source>
</evidence>
<proteinExistence type="predicted"/>
<sequence>MKTVGLLVLVVAVFVDKGATCSVSRPQCYKNTTKPDDDFLCEWGDRDHSPDAIYTIFMQSSSVNDSSYANQFIAGKRLSKVLAVEDLITTRLLDIWVHRQVFSVTCSSPTISVFLSNSVKYSSPDIRKKIRSGEKLILSWPRVNDNKGAIYEIRWKKINDSWQNKTFKTEDGKNNGNWDSYTLQLQEHAVYQVQIRRKAKQSLLWSDWSQTADIPIEIQQPVVHLREKKDTGKREITLRWNKPPPEASFGGVSYELTVNLPCEKTKKQNITGNTFKIAATYSEARVSIVAINNVGSSPTKEIIIPPVEHLKYCHSNSHTDSLRKPKHYCLEWYKLVDGETRPAKVNTSRSNTLEDIKKGMEKFVRYYYFLHTGRKKQRRTKIACPVYSTEGAPTSQPKNVTVLNITCDSAVLWWQSIPVQEQHGFMLHYLIWISKEGHTDTGYYEVPANKTSFLLRNLDASFSYTVSIAGRTTVGAGPNSTRAFFTCSSSSLLNIVKQGSNGLKMAKIVLIVCSVVFVFSVALSVAIRRLRSKLLPIIPNPVISAATMPHMDNQNLKTVTEEVDDVILLCRDDLVKHGCSPKQKHSTSLKDCEVSVDEDEEDKDEEDDEETNFTGLICSDKPSSFPNPNYKGQLLQFPEFLELTDKGQMENCEVSTTSYKNGLFFENRGLDNEGISVQS</sequence>
<evidence type="ECO:0000313" key="2">
    <source>
        <dbReference type="Proteomes" id="UP000829447"/>
    </source>
</evidence>
<keyword evidence="2" id="KW-1185">Reference proteome</keyword>
<comment type="caution">
    <text evidence="1">The sequence shown here is derived from an EMBL/GenBank/DDBJ whole genome shotgun (WGS) entry which is preliminary data.</text>
</comment>